<sequence length="139" mass="15641">MRFMVIVKSDEKTDVAGAQPSAEDLQEMGKFNEELVKAGVMLAGEGLLPSAQGFRIQYSGTTEARVVDGPFAESKELIAGFWILQVKDRAEVVEWMKRAPFREGEIEIRQIAELEDFDNATPEIVEHEKKLREQAEANQ</sequence>
<reference evidence="4" key="1">
    <citation type="journal article" date="2019" name="Int. J. Syst. Evol. Microbiol.">
        <title>The Global Catalogue of Microorganisms (GCM) 10K type strain sequencing project: providing services to taxonomists for standard genome sequencing and annotation.</title>
        <authorList>
            <consortium name="The Broad Institute Genomics Platform"/>
            <consortium name="The Broad Institute Genome Sequencing Center for Infectious Disease"/>
            <person name="Wu L."/>
            <person name="Ma J."/>
        </authorList>
    </citation>
    <scope>NUCLEOTIDE SEQUENCE [LARGE SCALE GENOMIC DNA]</scope>
    <source>
        <strain evidence="4">CGMCC 4.7676</strain>
    </source>
</reference>
<evidence type="ECO:0000313" key="3">
    <source>
        <dbReference type="EMBL" id="MFC3453520.1"/>
    </source>
</evidence>
<dbReference type="SUPFAM" id="SSF54909">
    <property type="entry name" value="Dimeric alpha+beta barrel"/>
    <property type="match status" value="1"/>
</dbReference>
<dbReference type="EMBL" id="JBHRWK010000050">
    <property type="protein sequence ID" value="MFC3453520.1"/>
    <property type="molecule type" value="Genomic_DNA"/>
</dbReference>
<accession>A0ABV7P633</accession>
<protein>
    <submittedName>
        <fullName evidence="3">YciI family protein</fullName>
    </submittedName>
</protein>
<gene>
    <name evidence="3" type="ORF">ACFOSH_29120</name>
</gene>
<feature type="domain" description="YCII-related" evidence="2">
    <location>
        <begin position="1"/>
        <end position="114"/>
    </location>
</feature>
<dbReference type="PANTHER" id="PTHR35174">
    <property type="entry name" value="BLL7171 PROTEIN-RELATED"/>
    <property type="match status" value="1"/>
</dbReference>
<dbReference type="Pfam" id="PF03795">
    <property type="entry name" value="YCII"/>
    <property type="match status" value="1"/>
</dbReference>
<dbReference type="PANTHER" id="PTHR35174:SF4">
    <property type="entry name" value="BLL7163 PROTEIN"/>
    <property type="match status" value="1"/>
</dbReference>
<comment type="caution">
    <text evidence="3">The sequence shown here is derived from an EMBL/GenBank/DDBJ whole genome shotgun (WGS) entry which is preliminary data.</text>
</comment>
<dbReference type="Proteomes" id="UP001595645">
    <property type="component" value="Unassembled WGS sequence"/>
</dbReference>
<organism evidence="3 4">
    <name type="scientific">Amycolatopsis speibonae</name>
    <dbReference type="NCBI Taxonomy" id="1450224"/>
    <lineage>
        <taxon>Bacteria</taxon>
        <taxon>Bacillati</taxon>
        <taxon>Actinomycetota</taxon>
        <taxon>Actinomycetes</taxon>
        <taxon>Pseudonocardiales</taxon>
        <taxon>Pseudonocardiaceae</taxon>
        <taxon>Amycolatopsis</taxon>
    </lineage>
</organism>
<comment type="similarity">
    <text evidence="1">Belongs to the YciI family.</text>
</comment>
<dbReference type="InterPro" id="IPR005545">
    <property type="entry name" value="YCII"/>
</dbReference>
<keyword evidence="4" id="KW-1185">Reference proteome</keyword>
<proteinExistence type="inferred from homology"/>
<evidence type="ECO:0000313" key="4">
    <source>
        <dbReference type="Proteomes" id="UP001595645"/>
    </source>
</evidence>
<dbReference type="RefSeq" id="WP_378242276.1">
    <property type="nucleotide sequence ID" value="NZ_JBHRWK010000050.1"/>
</dbReference>
<evidence type="ECO:0000259" key="2">
    <source>
        <dbReference type="Pfam" id="PF03795"/>
    </source>
</evidence>
<dbReference type="Gene3D" id="3.30.70.1060">
    <property type="entry name" value="Dimeric alpha+beta barrel"/>
    <property type="match status" value="1"/>
</dbReference>
<name>A0ABV7P633_9PSEU</name>
<dbReference type="InterPro" id="IPR011008">
    <property type="entry name" value="Dimeric_a/b-barrel"/>
</dbReference>
<evidence type="ECO:0000256" key="1">
    <source>
        <dbReference type="ARBA" id="ARBA00007689"/>
    </source>
</evidence>